<gene>
    <name evidence="2" type="ORF">CTI12_AA323360</name>
</gene>
<proteinExistence type="predicted"/>
<dbReference type="PANTHER" id="PTHR34956:SF1">
    <property type="entry name" value="DUF4005 DOMAIN-CONTAINING PROTEIN"/>
    <property type="match status" value="1"/>
</dbReference>
<dbReference type="Proteomes" id="UP000245207">
    <property type="component" value="Unassembled WGS sequence"/>
</dbReference>
<dbReference type="AlphaFoldDB" id="A0A2U1N0G5"/>
<accession>A0A2U1N0G5</accession>
<name>A0A2U1N0G5_ARTAN</name>
<sequence length="130" mass="14627">MDSYKDSLSPVDMDDNAFYQELTRQILMLTDEDDDDKRACTSDRPVVYSGVGYRPVARSHYNWSETESSSVPTWMERLWANGGGGTGVFIPSGATTRGYGKRSRRRYNNKATKTNDRGRVYSSAGQKIHG</sequence>
<feature type="compositionally biased region" description="Basic residues" evidence="1">
    <location>
        <begin position="99"/>
        <end position="108"/>
    </location>
</feature>
<comment type="caution">
    <text evidence="2">The sequence shown here is derived from an EMBL/GenBank/DDBJ whole genome shotgun (WGS) entry which is preliminary data.</text>
</comment>
<evidence type="ECO:0000256" key="1">
    <source>
        <dbReference type="SAM" id="MobiDB-lite"/>
    </source>
</evidence>
<dbReference type="PANTHER" id="PTHR34956">
    <property type="entry name" value="OS05G0397300 PROTEIN"/>
    <property type="match status" value="1"/>
</dbReference>
<organism evidence="2 3">
    <name type="scientific">Artemisia annua</name>
    <name type="common">Sweet wormwood</name>
    <dbReference type="NCBI Taxonomy" id="35608"/>
    <lineage>
        <taxon>Eukaryota</taxon>
        <taxon>Viridiplantae</taxon>
        <taxon>Streptophyta</taxon>
        <taxon>Embryophyta</taxon>
        <taxon>Tracheophyta</taxon>
        <taxon>Spermatophyta</taxon>
        <taxon>Magnoliopsida</taxon>
        <taxon>eudicotyledons</taxon>
        <taxon>Gunneridae</taxon>
        <taxon>Pentapetalae</taxon>
        <taxon>asterids</taxon>
        <taxon>campanulids</taxon>
        <taxon>Asterales</taxon>
        <taxon>Asteraceae</taxon>
        <taxon>Asteroideae</taxon>
        <taxon>Anthemideae</taxon>
        <taxon>Artemisiinae</taxon>
        <taxon>Artemisia</taxon>
    </lineage>
</organism>
<dbReference type="EMBL" id="PKPP01003925">
    <property type="protein sequence ID" value="PWA66977.1"/>
    <property type="molecule type" value="Genomic_DNA"/>
</dbReference>
<reference evidence="2 3" key="1">
    <citation type="journal article" date="2018" name="Mol. Plant">
        <title>The genome of Artemisia annua provides insight into the evolution of Asteraceae family and artemisinin biosynthesis.</title>
        <authorList>
            <person name="Shen Q."/>
            <person name="Zhang L."/>
            <person name="Liao Z."/>
            <person name="Wang S."/>
            <person name="Yan T."/>
            <person name="Shi P."/>
            <person name="Liu M."/>
            <person name="Fu X."/>
            <person name="Pan Q."/>
            <person name="Wang Y."/>
            <person name="Lv Z."/>
            <person name="Lu X."/>
            <person name="Zhang F."/>
            <person name="Jiang W."/>
            <person name="Ma Y."/>
            <person name="Chen M."/>
            <person name="Hao X."/>
            <person name="Li L."/>
            <person name="Tang Y."/>
            <person name="Lv G."/>
            <person name="Zhou Y."/>
            <person name="Sun X."/>
            <person name="Brodelius P.E."/>
            <person name="Rose J.K.C."/>
            <person name="Tang K."/>
        </authorList>
    </citation>
    <scope>NUCLEOTIDE SEQUENCE [LARGE SCALE GENOMIC DNA]</scope>
    <source>
        <strain evidence="3">cv. Huhao1</strain>
        <tissue evidence="2">Leaf</tissue>
    </source>
</reference>
<dbReference type="OrthoDB" id="1649181at2759"/>
<evidence type="ECO:0000313" key="2">
    <source>
        <dbReference type="EMBL" id="PWA66977.1"/>
    </source>
</evidence>
<feature type="region of interest" description="Disordered" evidence="1">
    <location>
        <begin position="90"/>
        <end position="130"/>
    </location>
</feature>
<protein>
    <submittedName>
        <fullName evidence="2">Uncharacterized protein</fullName>
    </submittedName>
</protein>
<keyword evidence="3" id="KW-1185">Reference proteome</keyword>
<evidence type="ECO:0000313" key="3">
    <source>
        <dbReference type="Proteomes" id="UP000245207"/>
    </source>
</evidence>